<evidence type="ECO:0000259" key="4">
    <source>
        <dbReference type="PROSITE" id="PS52004"/>
    </source>
</evidence>
<reference evidence="6" key="1">
    <citation type="journal article" date="2019" name="Int. J. Syst. Evol. Microbiol.">
        <title>The Global Catalogue of Microorganisms (GCM) 10K type strain sequencing project: providing services to taxonomists for standard genome sequencing and annotation.</title>
        <authorList>
            <consortium name="The Broad Institute Genomics Platform"/>
            <consortium name="The Broad Institute Genome Sequencing Center for Infectious Disease"/>
            <person name="Wu L."/>
            <person name="Ma J."/>
        </authorList>
    </citation>
    <scope>NUCLEOTIDE SEQUENCE [LARGE SCALE GENOMIC DNA]</scope>
    <source>
        <strain evidence="6">JCM 17589</strain>
    </source>
</reference>
<dbReference type="SMART" id="SM00825">
    <property type="entry name" value="PKS_KS"/>
    <property type="match status" value="1"/>
</dbReference>
<evidence type="ECO:0000256" key="3">
    <source>
        <dbReference type="SAM" id="MobiDB-lite"/>
    </source>
</evidence>
<dbReference type="SUPFAM" id="SSF53901">
    <property type="entry name" value="Thiolase-like"/>
    <property type="match status" value="1"/>
</dbReference>
<dbReference type="PANTHER" id="PTHR43775:SF37">
    <property type="entry name" value="SI:DKEY-61P9.11"/>
    <property type="match status" value="1"/>
</dbReference>
<dbReference type="InterPro" id="IPR020841">
    <property type="entry name" value="PKS_Beta-ketoAc_synthase_dom"/>
</dbReference>
<dbReference type="InterPro" id="IPR014030">
    <property type="entry name" value="Ketoacyl_synth_N"/>
</dbReference>
<dbReference type="Pfam" id="PF00109">
    <property type="entry name" value="ketoacyl-synt"/>
    <property type="match status" value="1"/>
</dbReference>
<proteinExistence type="predicted"/>
<dbReference type="PANTHER" id="PTHR43775">
    <property type="entry name" value="FATTY ACID SYNTHASE"/>
    <property type="match status" value="1"/>
</dbReference>
<dbReference type="Gene3D" id="1.10.1240.100">
    <property type="match status" value="1"/>
</dbReference>
<sequence>MQTVDHKDILTRFKNGDLGREQAAALLTGAHPDSAARHAPLTTAVAPPRAAVSQPPPARALTTAPAGGGPPLPADGYAITALHGRFPDADGLHAFWHTAVLGGRDAGRRTSGSPAGAGAGDFDAVFFGLTPQDAALMDPQERLLLEVLWQTLETAGCTGARLDTLTAADGEPRAVGVYVAHDPLGRAAVAQAPAGDAPAAAGAGVTLPARLSTLLDLRGPGHCVGGGGAAFLVALHQALSALRAGECGAALVGAVGLQPGPARRHPQGAEGGQGVGAVLLRPLAAALAAGDTVHAVVRATAVAHPGRRAREAAADRLARRALAPAGVTAAGVGLRETETTVAATTGDTGAATGLAALVRAVLQLRHGTLLPAPGDSSAAPWARPHDQSGRELPRRATVAVRPTAGSPAAHVLLEEPPRRGPEPITAGPAGPAAASGELVLLSAPTPEHLAATARRLADRVLPADAVEHGTQDGRRLLAALARELRLGRAVRDCRLAVVARDTGELGAALRAFAEDQAGAGDQDRADDRAGAGDRDGVGGLDGAGDRAGAGGLDGADDRAGAEDRDGAGDGDRAEDRDGAGDGDGAEDRDGAGDGDGAEDRDGAGGRDGAGDGDRAEDRAGAGDGDRAEDRAGAGDRTGADDRAGAGAGGARGSVRCADLRGAQGPGVLFGELPETRAYLAALWRGRRLDALARLWLAGVDVSAADTAGAAPVLALPTSALLRRPLREAGCPATDGPTPS</sequence>
<keyword evidence="2" id="KW-0597">Phosphoprotein</keyword>
<evidence type="ECO:0000313" key="5">
    <source>
        <dbReference type="EMBL" id="GAA4137305.1"/>
    </source>
</evidence>
<dbReference type="Gene3D" id="3.40.47.10">
    <property type="match status" value="3"/>
</dbReference>
<dbReference type="Proteomes" id="UP001501845">
    <property type="component" value="Unassembled WGS sequence"/>
</dbReference>
<feature type="region of interest" description="Disordered" evidence="3">
    <location>
        <begin position="374"/>
        <end position="393"/>
    </location>
</feature>
<feature type="compositionally biased region" description="Gly residues" evidence="3">
    <location>
        <begin position="537"/>
        <end position="553"/>
    </location>
</feature>
<comment type="caution">
    <text evidence="5">The sequence shown here is derived from an EMBL/GenBank/DDBJ whole genome shotgun (WGS) entry which is preliminary data.</text>
</comment>
<keyword evidence="1" id="KW-0596">Phosphopantetheine</keyword>
<protein>
    <recommendedName>
        <fullName evidence="4">Ketosynthase family 3 (KS3) domain-containing protein</fullName>
    </recommendedName>
</protein>
<feature type="region of interest" description="Disordered" evidence="3">
    <location>
        <begin position="46"/>
        <end position="72"/>
    </location>
</feature>
<dbReference type="RefSeq" id="WP_346156756.1">
    <property type="nucleotide sequence ID" value="NZ_BAABBU010000015.1"/>
</dbReference>
<accession>A0ABP7YJY0</accession>
<organism evidence="5 6">
    <name type="scientific">Streptomyces tunisiensis</name>
    <dbReference type="NCBI Taxonomy" id="948699"/>
    <lineage>
        <taxon>Bacteria</taxon>
        <taxon>Bacillati</taxon>
        <taxon>Actinomycetota</taxon>
        <taxon>Actinomycetes</taxon>
        <taxon>Kitasatosporales</taxon>
        <taxon>Streptomycetaceae</taxon>
        <taxon>Streptomyces</taxon>
    </lineage>
</organism>
<keyword evidence="6" id="KW-1185">Reference proteome</keyword>
<feature type="domain" description="Ketosynthase family 3 (KS3)" evidence="4">
    <location>
        <begin position="74"/>
        <end position="442"/>
    </location>
</feature>
<feature type="region of interest" description="Disordered" evidence="3">
    <location>
        <begin position="516"/>
        <end position="652"/>
    </location>
</feature>
<evidence type="ECO:0000256" key="2">
    <source>
        <dbReference type="ARBA" id="ARBA00022553"/>
    </source>
</evidence>
<name>A0ABP7YJY0_9ACTN</name>
<dbReference type="EMBL" id="BAABBU010000015">
    <property type="protein sequence ID" value="GAA4137305.1"/>
    <property type="molecule type" value="Genomic_DNA"/>
</dbReference>
<evidence type="ECO:0000256" key="1">
    <source>
        <dbReference type="ARBA" id="ARBA00022450"/>
    </source>
</evidence>
<feature type="compositionally biased region" description="Basic and acidic residues" evidence="3">
    <location>
        <begin position="555"/>
        <end position="643"/>
    </location>
</feature>
<dbReference type="PROSITE" id="PS52004">
    <property type="entry name" value="KS3_2"/>
    <property type="match status" value="1"/>
</dbReference>
<dbReference type="InterPro" id="IPR016039">
    <property type="entry name" value="Thiolase-like"/>
</dbReference>
<dbReference type="InterPro" id="IPR050091">
    <property type="entry name" value="PKS_NRPS_Biosynth_Enz"/>
</dbReference>
<feature type="compositionally biased region" description="Basic and acidic residues" evidence="3">
    <location>
        <begin position="521"/>
        <end position="536"/>
    </location>
</feature>
<gene>
    <name evidence="5" type="ORF">GCM10022285_33330</name>
</gene>
<feature type="compositionally biased region" description="Basic and acidic residues" evidence="3">
    <location>
        <begin position="383"/>
        <end position="393"/>
    </location>
</feature>
<evidence type="ECO:0000313" key="6">
    <source>
        <dbReference type="Proteomes" id="UP001501845"/>
    </source>
</evidence>